<sequence length="641" mass="72814">MKSPLRKLRGLASNHKSDSKDKKDHRHHDRQPAMRDELVHATQDMLDMKRCYDSLLSAAAATTNSAYELSEALEEMGTCLLKKTALNEDEDSGRVLLMLGKVQFELQKLMDSYRMHIVQTITTPSESLLKELQTVEEMKQQCDVKRDLYKIMLERHREKGRKKHVKGESVSSKQLQDAREDYEEEANLFIFRLKSLKQGQSRSILTQAARHHAAQLNFFRKGFKYLEVVEPQVKAVASQEHIDYQFNGLEDDDTEEYDDYDDDDDDYYSYDSNDKAELSLDYRQDDKDQDALSSSTSSMELNQVEEPVIRASKTEPAKLMQENVDRNEAEVPKFYKRPSPRSHSAPIFPDKVFDPKERIKQLRPSSTRKFHTYALPTPVDVKHSVSIGSVGKPSQLWHSSPLEPYKFIQNSRDDVMPSLAKFPKAHTVKPKESNINSSPIRMPPPLSEELARPHFSPQTGSNVKKVRQYAYSGPLTSGHWSNKPDDRDVMLPCVRTPQPSLSPTATCNISPPPMISELHELPRPPIGLVRSTRPASLIGHSAPLVYQGQDPNKRTGQTSPFASCTASPLPTPPAAVRRSFSIPSRRMPLSQVAQFLEDTSNKDLIEDFAPRHLPPICLKNIYPASRASESVTRATKEKEYM</sequence>
<feature type="compositionally biased region" description="Polar residues" evidence="1">
    <location>
        <begin position="291"/>
        <end position="301"/>
    </location>
</feature>
<reference evidence="3" key="1">
    <citation type="journal article" date="2017" name="Nat. Commun.">
        <title>The asparagus genome sheds light on the origin and evolution of a young Y chromosome.</title>
        <authorList>
            <person name="Harkess A."/>
            <person name="Zhou J."/>
            <person name="Xu C."/>
            <person name="Bowers J.E."/>
            <person name="Van der Hulst R."/>
            <person name="Ayyampalayam S."/>
            <person name="Mercati F."/>
            <person name="Riccardi P."/>
            <person name="McKain M.R."/>
            <person name="Kakrana A."/>
            <person name="Tang H."/>
            <person name="Ray J."/>
            <person name="Groenendijk J."/>
            <person name="Arikit S."/>
            <person name="Mathioni S.M."/>
            <person name="Nakano M."/>
            <person name="Shan H."/>
            <person name="Telgmann-Rauber A."/>
            <person name="Kanno A."/>
            <person name="Yue Z."/>
            <person name="Chen H."/>
            <person name="Li W."/>
            <person name="Chen Y."/>
            <person name="Xu X."/>
            <person name="Zhang Y."/>
            <person name="Luo S."/>
            <person name="Chen H."/>
            <person name="Gao J."/>
            <person name="Mao Z."/>
            <person name="Pires J.C."/>
            <person name="Luo M."/>
            <person name="Kudrna D."/>
            <person name="Wing R.A."/>
            <person name="Meyers B.C."/>
            <person name="Yi K."/>
            <person name="Kong H."/>
            <person name="Lavrijsen P."/>
            <person name="Sunseri F."/>
            <person name="Falavigna A."/>
            <person name="Ye Y."/>
            <person name="Leebens-Mack J.H."/>
            <person name="Chen G."/>
        </authorList>
    </citation>
    <scope>NUCLEOTIDE SEQUENCE [LARGE SCALE GENOMIC DNA]</scope>
    <source>
        <strain evidence="3">cv. DH0086</strain>
    </source>
</reference>
<dbReference type="SUPFAM" id="SSF103657">
    <property type="entry name" value="BAR/IMD domain-like"/>
    <property type="match status" value="1"/>
</dbReference>
<dbReference type="Proteomes" id="UP000243459">
    <property type="component" value="Chromosome 2"/>
</dbReference>
<evidence type="ECO:0000313" key="2">
    <source>
        <dbReference type="EMBL" id="ONK77891.1"/>
    </source>
</evidence>
<dbReference type="PANTHER" id="PTHR34119">
    <property type="entry name" value="HYDROXYPROLINE-RICH GLYCOPROTEIN-LIKE"/>
    <property type="match status" value="1"/>
</dbReference>
<name>A0A5P1FMI2_ASPOF</name>
<feature type="region of interest" description="Disordered" evidence="1">
    <location>
        <begin position="283"/>
        <end position="304"/>
    </location>
</feature>
<feature type="compositionally biased region" description="Polar residues" evidence="1">
    <location>
        <begin position="554"/>
        <end position="568"/>
    </location>
</feature>
<dbReference type="InterPro" id="IPR027267">
    <property type="entry name" value="AH/BAR_dom_sf"/>
</dbReference>
<evidence type="ECO:0008006" key="4">
    <source>
        <dbReference type="Google" id="ProtNLM"/>
    </source>
</evidence>
<dbReference type="PANTHER" id="PTHR34119:SF1">
    <property type="entry name" value="OS04G0394700 PROTEIN"/>
    <property type="match status" value="1"/>
</dbReference>
<proteinExistence type="predicted"/>
<organism evidence="2 3">
    <name type="scientific">Asparagus officinalis</name>
    <name type="common">Garden asparagus</name>
    <dbReference type="NCBI Taxonomy" id="4686"/>
    <lineage>
        <taxon>Eukaryota</taxon>
        <taxon>Viridiplantae</taxon>
        <taxon>Streptophyta</taxon>
        <taxon>Embryophyta</taxon>
        <taxon>Tracheophyta</taxon>
        <taxon>Spermatophyta</taxon>
        <taxon>Magnoliopsida</taxon>
        <taxon>Liliopsida</taxon>
        <taxon>Asparagales</taxon>
        <taxon>Asparagaceae</taxon>
        <taxon>Asparagoideae</taxon>
        <taxon>Asparagus</taxon>
    </lineage>
</organism>
<evidence type="ECO:0000313" key="3">
    <source>
        <dbReference type="Proteomes" id="UP000243459"/>
    </source>
</evidence>
<keyword evidence="3" id="KW-1185">Reference proteome</keyword>
<dbReference type="AlphaFoldDB" id="A0A5P1FMI2"/>
<feature type="region of interest" description="Disordered" evidence="1">
    <location>
        <begin position="545"/>
        <end position="574"/>
    </location>
</feature>
<gene>
    <name evidence="2" type="ORF">A4U43_C02F11940</name>
</gene>
<evidence type="ECO:0000256" key="1">
    <source>
        <dbReference type="SAM" id="MobiDB-lite"/>
    </source>
</evidence>
<protein>
    <recommendedName>
        <fullName evidence="4">BAR domain-containing protein</fullName>
    </recommendedName>
</protein>
<dbReference type="Gramene" id="ONK77891">
    <property type="protein sequence ID" value="ONK77891"/>
    <property type="gene ID" value="A4U43_C02F11940"/>
</dbReference>
<dbReference type="InterPro" id="IPR037488">
    <property type="entry name" value="At2g33490-like"/>
</dbReference>
<accession>A0A5P1FMI2</accession>
<dbReference type="CDD" id="cd07307">
    <property type="entry name" value="BAR"/>
    <property type="match status" value="1"/>
</dbReference>
<dbReference type="Gene3D" id="1.20.1270.60">
    <property type="entry name" value="Arfaptin homology (AH) domain/BAR domain"/>
    <property type="match status" value="1"/>
</dbReference>
<feature type="region of interest" description="Disordered" evidence="1">
    <location>
        <begin position="1"/>
        <end position="35"/>
    </location>
</feature>
<dbReference type="OMA" id="IANCAHE"/>
<dbReference type="EMBL" id="CM007382">
    <property type="protein sequence ID" value="ONK77891.1"/>
    <property type="molecule type" value="Genomic_DNA"/>
</dbReference>